<dbReference type="InterPro" id="IPR017476">
    <property type="entry name" value="UDP-Glc/GDP-Man"/>
</dbReference>
<dbReference type="PIRSF" id="PIRSF000124">
    <property type="entry name" value="UDPglc_GDPman_dh"/>
    <property type="match status" value="1"/>
</dbReference>
<dbReference type="GO" id="GO:0016616">
    <property type="term" value="F:oxidoreductase activity, acting on the CH-OH group of donors, NAD or NADP as acceptor"/>
    <property type="evidence" value="ECO:0007669"/>
    <property type="project" value="InterPro"/>
</dbReference>
<dbReference type="Pfam" id="PF00984">
    <property type="entry name" value="UDPG_MGDP_dh"/>
    <property type="match status" value="1"/>
</dbReference>
<keyword evidence="7" id="KW-1185">Reference proteome</keyword>
<dbReference type="GO" id="GO:0051287">
    <property type="term" value="F:NAD binding"/>
    <property type="evidence" value="ECO:0007669"/>
    <property type="project" value="InterPro"/>
</dbReference>
<comment type="similarity">
    <text evidence="1 4">Belongs to the UDP-glucose/GDP-mannose dehydrogenase family.</text>
</comment>
<sequence>MNAPFQPSVGAIDAPDAQQRERIVVVGLGYVGLPVAVALAERLGPNGTDVVGFDISKHRIETLRAGSDFTREIDNSRLAACGLDVTDNPEVLAGATAVIVTVPTPITKERRPDLTPLKKACETIGPRLQKGALVVFESTVFPGATEEYCGPLLEQHSGLAQGRDFTLGYSPERINPGDTVHRLETITKIIAAENDDALARMRAIYGAIVDVGLHEAPSIKVAEAAKVIENTQRDLNIALMNEIALIFDRMDISTSDVLAAAGTKWNFLPFTPGLVGGHCIGVDPYYLTAAAERLDYRPEVILAGRRINDSMGEAVAQKTVKLLASQGVAFGKARVGVLGLTFKEDVPDIRNSKVPDVVAELREYGVKPMVADPLASSEETQHEYGIKLTPCNDLTKLDALILAVNHAEYVADQPALIARIKPGGVLVDVKSALNREGVPNGVTYWSL</sequence>
<dbReference type="InterPro" id="IPR014026">
    <property type="entry name" value="UDP-Glc/GDP-Man_DH_dimer"/>
</dbReference>
<reference evidence="6" key="1">
    <citation type="submission" date="2021-04" db="EMBL/GenBank/DDBJ databases">
        <authorList>
            <person name="Pira H."/>
            <person name="Risdian C."/>
            <person name="Wink J."/>
        </authorList>
    </citation>
    <scope>NUCLEOTIDE SEQUENCE</scope>
    <source>
        <strain evidence="6">WH158</strain>
    </source>
</reference>
<dbReference type="GO" id="GO:0000271">
    <property type="term" value="P:polysaccharide biosynthetic process"/>
    <property type="evidence" value="ECO:0007669"/>
    <property type="project" value="InterPro"/>
</dbReference>
<dbReference type="NCBIfam" id="TIGR03026">
    <property type="entry name" value="NDP-sugDHase"/>
    <property type="match status" value="1"/>
</dbReference>
<feature type="domain" description="UDP-glucose/GDP-mannose dehydrogenase C-terminal" evidence="5">
    <location>
        <begin position="336"/>
        <end position="435"/>
    </location>
</feature>
<dbReference type="Pfam" id="PF03721">
    <property type="entry name" value="UDPG_MGDP_dh_N"/>
    <property type="match status" value="1"/>
</dbReference>
<accession>A0A9X1F1Q1</accession>
<keyword evidence="2" id="KW-0560">Oxidoreductase</keyword>
<evidence type="ECO:0000256" key="1">
    <source>
        <dbReference type="ARBA" id="ARBA00006601"/>
    </source>
</evidence>
<dbReference type="Proteomes" id="UP001138681">
    <property type="component" value="Unassembled WGS sequence"/>
</dbReference>
<dbReference type="InterPro" id="IPR001732">
    <property type="entry name" value="UDP-Glc/GDP-Man_DH_N"/>
</dbReference>
<keyword evidence="3" id="KW-0520">NAD</keyword>
<comment type="caution">
    <text evidence="6">The sequence shown here is derived from an EMBL/GenBank/DDBJ whole genome shotgun (WGS) entry which is preliminary data.</text>
</comment>
<dbReference type="RefSeq" id="WP_218403835.1">
    <property type="nucleotide sequence ID" value="NZ_JAGSPC010000001.1"/>
</dbReference>
<dbReference type="PANTHER" id="PTHR43491">
    <property type="entry name" value="UDP-N-ACETYL-D-MANNOSAMINE DEHYDROGENASE"/>
    <property type="match status" value="1"/>
</dbReference>
<dbReference type="EMBL" id="JAGSPC010000001">
    <property type="protein sequence ID" value="MBV7258524.1"/>
    <property type="molecule type" value="Genomic_DNA"/>
</dbReference>
<gene>
    <name evidence="6" type="ORF">KCG46_02910</name>
</gene>
<dbReference type="InterPro" id="IPR028359">
    <property type="entry name" value="UDP_ManNAc/GlcNAc_DH"/>
</dbReference>
<name>A0A9X1F1Q1_9SPHN</name>
<evidence type="ECO:0000259" key="5">
    <source>
        <dbReference type="SMART" id="SM00984"/>
    </source>
</evidence>
<dbReference type="Pfam" id="PF03720">
    <property type="entry name" value="UDPG_MGDP_dh_C"/>
    <property type="match status" value="1"/>
</dbReference>
<dbReference type="InterPro" id="IPR014027">
    <property type="entry name" value="UDP-Glc/GDP-Man_DH_C"/>
</dbReference>
<evidence type="ECO:0000313" key="6">
    <source>
        <dbReference type="EMBL" id="MBV7258524.1"/>
    </source>
</evidence>
<evidence type="ECO:0000256" key="4">
    <source>
        <dbReference type="PIRNR" id="PIRNR000124"/>
    </source>
</evidence>
<dbReference type="AlphaFoldDB" id="A0A9X1F1Q1"/>
<evidence type="ECO:0000256" key="3">
    <source>
        <dbReference type="ARBA" id="ARBA00023027"/>
    </source>
</evidence>
<dbReference type="PIRSF" id="PIRSF500136">
    <property type="entry name" value="UDP_ManNAc_DH"/>
    <property type="match status" value="1"/>
</dbReference>
<dbReference type="SMART" id="SM00984">
    <property type="entry name" value="UDPG_MGDP_dh_C"/>
    <property type="match status" value="1"/>
</dbReference>
<evidence type="ECO:0000313" key="7">
    <source>
        <dbReference type="Proteomes" id="UP001138681"/>
    </source>
</evidence>
<dbReference type="PANTHER" id="PTHR43491:SF2">
    <property type="entry name" value="UDP-N-ACETYL-D-MANNOSAMINE DEHYDROGENASE"/>
    <property type="match status" value="1"/>
</dbReference>
<dbReference type="GO" id="GO:0016628">
    <property type="term" value="F:oxidoreductase activity, acting on the CH-CH group of donors, NAD or NADP as acceptor"/>
    <property type="evidence" value="ECO:0007669"/>
    <property type="project" value="InterPro"/>
</dbReference>
<proteinExistence type="inferred from homology"/>
<protein>
    <submittedName>
        <fullName evidence="6">Nucleotide sugar dehydrogenase</fullName>
    </submittedName>
</protein>
<organism evidence="6 7">
    <name type="scientific">Erythrobacter crassostreae</name>
    <dbReference type="NCBI Taxonomy" id="2828328"/>
    <lineage>
        <taxon>Bacteria</taxon>
        <taxon>Pseudomonadati</taxon>
        <taxon>Pseudomonadota</taxon>
        <taxon>Alphaproteobacteria</taxon>
        <taxon>Sphingomonadales</taxon>
        <taxon>Erythrobacteraceae</taxon>
        <taxon>Erythrobacter/Porphyrobacter group</taxon>
        <taxon>Erythrobacter</taxon>
    </lineage>
</organism>
<evidence type="ECO:0000256" key="2">
    <source>
        <dbReference type="ARBA" id="ARBA00023002"/>
    </source>
</evidence>